<dbReference type="InterPro" id="IPR038550">
    <property type="entry name" value="GPCR_3_9-Cys_sf"/>
</dbReference>
<dbReference type="PANTHER" id="PTHR24061:SF599">
    <property type="entry name" value="G-PROTEIN COUPLED RECEPTORS FAMILY 3 PROFILE DOMAIN-CONTAINING PROTEIN"/>
    <property type="match status" value="1"/>
</dbReference>
<feature type="non-terminal residue" evidence="3">
    <location>
        <position position="146"/>
    </location>
</feature>
<proteinExistence type="predicted"/>
<feature type="compositionally biased region" description="Polar residues" evidence="1">
    <location>
        <begin position="134"/>
        <end position="146"/>
    </location>
</feature>
<dbReference type="Proteomes" id="UP000018936">
    <property type="component" value="Unassembled WGS sequence"/>
</dbReference>
<dbReference type="OrthoDB" id="5984008at2759"/>
<organism evidence="3 4">
    <name type="scientific">Ophiophagus hannah</name>
    <name type="common">King cobra</name>
    <name type="synonym">Naja hannah</name>
    <dbReference type="NCBI Taxonomy" id="8665"/>
    <lineage>
        <taxon>Eukaryota</taxon>
        <taxon>Metazoa</taxon>
        <taxon>Chordata</taxon>
        <taxon>Craniata</taxon>
        <taxon>Vertebrata</taxon>
        <taxon>Euteleostomi</taxon>
        <taxon>Lepidosauria</taxon>
        <taxon>Squamata</taxon>
        <taxon>Bifurcata</taxon>
        <taxon>Unidentata</taxon>
        <taxon>Episquamata</taxon>
        <taxon>Toxicofera</taxon>
        <taxon>Serpentes</taxon>
        <taxon>Colubroidea</taxon>
        <taxon>Elapidae</taxon>
        <taxon>Elapinae</taxon>
        <taxon>Ophiophagus</taxon>
    </lineage>
</organism>
<dbReference type="Gene3D" id="2.10.50.30">
    <property type="entry name" value="GPCR, family 3, nine cysteines domain"/>
    <property type="match status" value="1"/>
</dbReference>
<sequence>FYVYLKYFYETVLASRAKAYLENHQKTSPISVCTESCFPGYFKRKQEGKPFCCYDCPPCPKQKMSIQKGYKREIFDQEPKIIIPEMNISTSKLGQCATYSNGSTENTSETTKHYLSRQRKIHECRVGSNHHESSLQMTEQQELSAL</sequence>
<dbReference type="GO" id="GO:0004930">
    <property type="term" value="F:G protein-coupled receptor activity"/>
    <property type="evidence" value="ECO:0007669"/>
    <property type="project" value="InterPro"/>
</dbReference>
<feature type="domain" description="GPCR family 3 nine cysteines" evidence="2">
    <location>
        <begin position="29"/>
        <end position="67"/>
    </location>
</feature>
<comment type="caution">
    <text evidence="3">The sequence shown here is derived from an EMBL/GenBank/DDBJ whole genome shotgun (WGS) entry which is preliminary data.</text>
</comment>
<evidence type="ECO:0000313" key="4">
    <source>
        <dbReference type="Proteomes" id="UP000018936"/>
    </source>
</evidence>
<accession>V8NIL3</accession>
<evidence type="ECO:0000313" key="3">
    <source>
        <dbReference type="EMBL" id="ETE61392.1"/>
    </source>
</evidence>
<protein>
    <recommendedName>
        <fullName evidence="2">GPCR family 3 nine cysteines domain-containing protein</fullName>
    </recommendedName>
</protein>
<dbReference type="GO" id="GO:0005886">
    <property type="term" value="C:plasma membrane"/>
    <property type="evidence" value="ECO:0007669"/>
    <property type="project" value="TreeGrafter"/>
</dbReference>
<feature type="region of interest" description="Disordered" evidence="1">
    <location>
        <begin position="127"/>
        <end position="146"/>
    </location>
</feature>
<name>V8NIL3_OPHHA</name>
<dbReference type="InterPro" id="IPR000068">
    <property type="entry name" value="GPCR_3_Ca_sens_rcpt-rel"/>
</dbReference>
<gene>
    <name evidence="3" type="ORF">L345_12857</name>
</gene>
<dbReference type="PANTHER" id="PTHR24061">
    <property type="entry name" value="CALCIUM-SENSING RECEPTOR-RELATED"/>
    <property type="match status" value="1"/>
</dbReference>
<dbReference type="EMBL" id="AZIM01003938">
    <property type="protein sequence ID" value="ETE61392.1"/>
    <property type="molecule type" value="Genomic_DNA"/>
</dbReference>
<feature type="non-terminal residue" evidence="3">
    <location>
        <position position="1"/>
    </location>
</feature>
<reference evidence="3 4" key="1">
    <citation type="journal article" date="2013" name="Proc. Natl. Acad. Sci. U.S.A.">
        <title>The king cobra genome reveals dynamic gene evolution and adaptation in the snake venom system.</title>
        <authorList>
            <person name="Vonk F.J."/>
            <person name="Casewell N.R."/>
            <person name="Henkel C.V."/>
            <person name="Heimberg A.M."/>
            <person name="Jansen H.J."/>
            <person name="McCleary R.J."/>
            <person name="Kerkkamp H.M."/>
            <person name="Vos R.A."/>
            <person name="Guerreiro I."/>
            <person name="Calvete J.J."/>
            <person name="Wuster W."/>
            <person name="Woods A.E."/>
            <person name="Logan J.M."/>
            <person name="Harrison R.A."/>
            <person name="Castoe T.A."/>
            <person name="de Koning A.P."/>
            <person name="Pollock D.D."/>
            <person name="Yandell M."/>
            <person name="Calderon D."/>
            <person name="Renjifo C."/>
            <person name="Currier R.B."/>
            <person name="Salgado D."/>
            <person name="Pla D."/>
            <person name="Sanz L."/>
            <person name="Hyder A.S."/>
            <person name="Ribeiro J.M."/>
            <person name="Arntzen J.W."/>
            <person name="van den Thillart G.E."/>
            <person name="Boetzer M."/>
            <person name="Pirovano W."/>
            <person name="Dirks R.P."/>
            <person name="Spaink H.P."/>
            <person name="Duboule D."/>
            <person name="McGlinn E."/>
            <person name="Kini R.M."/>
            <person name="Richardson M.K."/>
        </authorList>
    </citation>
    <scope>NUCLEOTIDE SEQUENCE</scope>
    <source>
        <tissue evidence="3">Blood</tissue>
    </source>
</reference>
<dbReference type="AlphaFoldDB" id="V8NIL3"/>
<evidence type="ECO:0000256" key="1">
    <source>
        <dbReference type="SAM" id="MobiDB-lite"/>
    </source>
</evidence>
<keyword evidence="4" id="KW-1185">Reference proteome</keyword>
<dbReference type="Pfam" id="PF07562">
    <property type="entry name" value="NCD3G"/>
    <property type="match status" value="1"/>
</dbReference>
<dbReference type="InterPro" id="IPR011500">
    <property type="entry name" value="GPCR_3_9-Cys_dom"/>
</dbReference>
<evidence type="ECO:0000259" key="2">
    <source>
        <dbReference type="Pfam" id="PF07562"/>
    </source>
</evidence>